<reference evidence="3 4" key="1">
    <citation type="submission" date="2020-12" db="EMBL/GenBank/DDBJ databases">
        <title>HMF7856_wgs.fasta genome submission.</title>
        <authorList>
            <person name="Kang H."/>
            <person name="Kim H."/>
            <person name="Joh K."/>
        </authorList>
    </citation>
    <scope>NUCLEOTIDE SEQUENCE [LARGE SCALE GENOMIC DNA]</scope>
    <source>
        <strain evidence="3 4">HMF7856</strain>
    </source>
</reference>
<dbReference type="KEGG" id="mgik:GO620_015705"/>
<evidence type="ECO:0000313" key="3">
    <source>
        <dbReference type="EMBL" id="QQL49598.1"/>
    </source>
</evidence>
<comment type="similarity">
    <text evidence="1">Belongs to the AHA1 family.</text>
</comment>
<sequence length="142" mass="16406">MEAQPFVIEHTMDAPADKVWEAITDKDEMKQWYFDLAEFKPEVGYKFEFTGGSEDKTYLHKCEVLEVERGAKLSHTWTYDGYSGYSIVSWLLTPYGKATRVKLIHTGLETFPKEKDFARESFSQGWNYIVGKSLPDFLEKAG</sequence>
<dbReference type="CDD" id="cd07814">
    <property type="entry name" value="SRPBCC_CalC_Aha1-like"/>
    <property type="match status" value="1"/>
</dbReference>
<dbReference type="EMBL" id="CP066775">
    <property type="protein sequence ID" value="QQL49598.1"/>
    <property type="molecule type" value="Genomic_DNA"/>
</dbReference>
<dbReference type="InterPro" id="IPR013538">
    <property type="entry name" value="ASHA1/2-like_C"/>
</dbReference>
<evidence type="ECO:0000259" key="2">
    <source>
        <dbReference type="Pfam" id="PF08327"/>
    </source>
</evidence>
<evidence type="ECO:0000256" key="1">
    <source>
        <dbReference type="ARBA" id="ARBA00006817"/>
    </source>
</evidence>
<dbReference type="SUPFAM" id="SSF55961">
    <property type="entry name" value="Bet v1-like"/>
    <property type="match status" value="1"/>
</dbReference>
<dbReference type="Pfam" id="PF08327">
    <property type="entry name" value="AHSA1"/>
    <property type="match status" value="1"/>
</dbReference>
<keyword evidence="4" id="KW-1185">Reference proteome</keyword>
<accession>A0A6I4HZR6</accession>
<evidence type="ECO:0000313" key="4">
    <source>
        <dbReference type="Proteomes" id="UP000429232"/>
    </source>
</evidence>
<dbReference type="Proteomes" id="UP000429232">
    <property type="component" value="Chromosome"/>
</dbReference>
<gene>
    <name evidence="3" type="ORF">GO620_015705</name>
</gene>
<dbReference type="RefSeq" id="WP_157524708.1">
    <property type="nucleotide sequence ID" value="NZ_CP066775.1"/>
</dbReference>
<name>A0A6I4HZR6_9SPHI</name>
<proteinExistence type="inferred from homology"/>
<dbReference type="InterPro" id="IPR023393">
    <property type="entry name" value="START-like_dom_sf"/>
</dbReference>
<feature type="domain" description="Activator of Hsp90 ATPase homologue 1/2-like C-terminal" evidence="2">
    <location>
        <begin position="13"/>
        <end position="138"/>
    </location>
</feature>
<dbReference type="Gene3D" id="3.30.530.20">
    <property type="match status" value="1"/>
</dbReference>
<dbReference type="AlphaFoldDB" id="A0A6I4HZR6"/>
<protein>
    <submittedName>
        <fullName evidence="3">SRPBCC domain-containing protein</fullName>
    </submittedName>
</protein>
<organism evidence="3 4">
    <name type="scientific">Mucilaginibacter ginkgonis</name>
    <dbReference type="NCBI Taxonomy" id="2682091"/>
    <lineage>
        <taxon>Bacteria</taxon>
        <taxon>Pseudomonadati</taxon>
        <taxon>Bacteroidota</taxon>
        <taxon>Sphingobacteriia</taxon>
        <taxon>Sphingobacteriales</taxon>
        <taxon>Sphingobacteriaceae</taxon>
        <taxon>Mucilaginibacter</taxon>
    </lineage>
</organism>